<proteinExistence type="predicted"/>
<gene>
    <name evidence="1" type="ORF">SDC9_00491</name>
</gene>
<reference evidence="1" key="1">
    <citation type="submission" date="2019-08" db="EMBL/GenBank/DDBJ databases">
        <authorList>
            <person name="Kucharzyk K."/>
            <person name="Murdoch R.W."/>
            <person name="Higgins S."/>
            <person name="Loffler F."/>
        </authorList>
    </citation>
    <scope>NUCLEOTIDE SEQUENCE</scope>
</reference>
<sequence>MCSKKEKMNCKEIKEKISIRMVLESFNLFPVKENRNTAFYFALDREEKIPSLSVDFAKNKAFDFGTGKSYDVISIVQQMNLCSVSEALRYLEKFDFSNYNKLQSEETLHEKKYKILKVREIQHPALIQYLKSRKVYEQKDLVKEIEYELNGKKYFGIGFFNNSGGIEIRNKYSKICLGKKDVTLIKNELNISNEILVFEGFFDYLTFRNLEKKENINSDYLILNSTAMLFKAKDELKKYEKISLFLDNDSNGKSFKEKLQNQYKNVEDCSWIYHNFKDLNEWYCEKQNLPHSYFVKSHK</sequence>
<evidence type="ECO:0000313" key="1">
    <source>
        <dbReference type="EMBL" id="MPL55024.1"/>
    </source>
</evidence>
<dbReference type="EMBL" id="VSSQ01000001">
    <property type="protein sequence ID" value="MPL55024.1"/>
    <property type="molecule type" value="Genomic_DNA"/>
</dbReference>
<dbReference type="GO" id="GO:0008270">
    <property type="term" value="F:zinc ion binding"/>
    <property type="evidence" value="ECO:0007669"/>
    <property type="project" value="InterPro"/>
</dbReference>
<dbReference type="Gene3D" id="3.40.1360.10">
    <property type="match status" value="1"/>
</dbReference>
<comment type="caution">
    <text evidence="1">The sequence shown here is derived from an EMBL/GenBank/DDBJ whole genome shotgun (WGS) entry which is preliminary data.</text>
</comment>
<dbReference type="AlphaFoldDB" id="A0A644SJZ3"/>
<dbReference type="GO" id="GO:0003677">
    <property type="term" value="F:DNA binding"/>
    <property type="evidence" value="ECO:0007669"/>
    <property type="project" value="InterPro"/>
</dbReference>
<organism evidence="1">
    <name type="scientific">bioreactor metagenome</name>
    <dbReference type="NCBI Taxonomy" id="1076179"/>
    <lineage>
        <taxon>unclassified sequences</taxon>
        <taxon>metagenomes</taxon>
        <taxon>ecological metagenomes</taxon>
    </lineage>
</organism>
<dbReference type="GO" id="GO:0006260">
    <property type="term" value="P:DNA replication"/>
    <property type="evidence" value="ECO:0007669"/>
    <property type="project" value="InterPro"/>
</dbReference>
<evidence type="ECO:0008006" key="2">
    <source>
        <dbReference type="Google" id="ProtNLM"/>
    </source>
</evidence>
<dbReference type="InterPro" id="IPR036977">
    <property type="entry name" value="DNA_primase_Znf_CHC2"/>
</dbReference>
<dbReference type="Gene3D" id="3.90.580.10">
    <property type="entry name" value="Zinc finger, CHC2-type domain"/>
    <property type="match status" value="1"/>
</dbReference>
<dbReference type="SUPFAM" id="SSF57783">
    <property type="entry name" value="Zinc beta-ribbon"/>
    <property type="match status" value="1"/>
</dbReference>
<dbReference type="Pfam" id="PF13155">
    <property type="entry name" value="Toprim_2"/>
    <property type="match status" value="1"/>
</dbReference>
<name>A0A644SJZ3_9ZZZZ</name>
<protein>
    <recommendedName>
        <fullName evidence="2">DNA primase</fullName>
    </recommendedName>
</protein>
<accession>A0A644SJZ3</accession>